<feature type="region of interest" description="Disordered" evidence="1">
    <location>
        <begin position="640"/>
        <end position="664"/>
    </location>
</feature>
<protein>
    <submittedName>
        <fullName evidence="2">Uncharacterized protein</fullName>
    </submittedName>
</protein>
<keyword evidence="3" id="KW-1185">Reference proteome</keyword>
<dbReference type="AlphaFoldDB" id="A0A165WRF7"/>
<dbReference type="Proteomes" id="UP000076798">
    <property type="component" value="Unassembled WGS sequence"/>
</dbReference>
<accession>A0A165WRF7</accession>
<feature type="compositionally biased region" description="Acidic residues" evidence="1">
    <location>
        <begin position="645"/>
        <end position="657"/>
    </location>
</feature>
<evidence type="ECO:0000313" key="3">
    <source>
        <dbReference type="Proteomes" id="UP000076798"/>
    </source>
</evidence>
<name>A0A165WRF7_9AGAM</name>
<evidence type="ECO:0000313" key="2">
    <source>
        <dbReference type="EMBL" id="KZT31450.1"/>
    </source>
</evidence>
<organism evidence="2 3">
    <name type="scientific">Sistotremastrum suecicum HHB10207 ss-3</name>
    <dbReference type="NCBI Taxonomy" id="1314776"/>
    <lineage>
        <taxon>Eukaryota</taxon>
        <taxon>Fungi</taxon>
        <taxon>Dikarya</taxon>
        <taxon>Basidiomycota</taxon>
        <taxon>Agaricomycotina</taxon>
        <taxon>Agaricomycetes</taxon>
        <taxon>Sistotremastrales</taxon>
        <taxon>Sistotremastraceae</taxon>
        <taxon>Sistotremastrum</taxon>
    </lineage>
</organism>
<dbReference type="EMBL" id="KV428578">
    <property type="protein sequence ID" value="KZT31450.1"/>
    <property type="molecule type" value="Genomic_DNA"/>
</dbReference>
<dbReference type="OrthoDB" id="2691851at2759"/>
<reference evidence="2 3" key="1">
    <citation type="journal article" date="2016" name="Mol. Biol. Evol.">
        <title>Comparative Genomics of Early-Diverging Mushroom-Forming Fungi Provides Insights into the Origins of Lignocellulose Decay Capabilities.</title>
        <authorList>
            <person name="Nagy L.G."/>
            <person name="Riley R."/>
            <person name="Tritt A."/>
            <person name="Adam C."/>
            <person name="Daum C."/>
            <person name="Floudas D."/>
            <person name="Sun H."/>
            <person name="Yadav J.S."/>
            <person name="Pangilinan J."/>
            <person name="Larsson K.H."/>
            <person name="Matsuura K."/>
            <person name="Barry K."/>
            <person name="Labutti K."/>
            <person name="Kuo R."/>
            <person name="Ohm R.A."/>
            <person name="Bhattacharya S.S."/>
            <person name="Shirouzu T."/>
            <person name="Yoshinaga Y."/>
            <person name="Martin F.M."/>
            <person name="Grigoriev I.V."/>
            <person name="Hibbett D.S."/>
        </authorList>
    </citation>
    <scope>NUCLEOTIDE SEQUENCE [LARGE SCALE GENOMIC DNA]</scope>
    <source>
        <strain evidence="2 3">HHB10207 ss-3</strain>
    </source>
</reference>
<gene>
    <name evidence="2" type="ORF">SISSUDRAFT_1072627</name>
</gene>
<sequence>MLKQKNLQLNTYRLLRLNDARFINHRIEELNDYKRFVIAISTGATKRVDALVRTALNRGASIHAILELMNRAAKGLYKPKNYEEEELLRSYVFLKFGGARAAHFAHRSLGLPSITTVRRNLPTEAIFVSVGKPTLPELERNIRASFSTDVIDPAGKAGSRGFGYILQFDEIAVEQRIRWDSGSNQILGIARETSGNISKQFNTLNDAILIAEDLAAGKISKACEATVAALGAMATSPRVYANRAIAISGTNKTESGVTHAKLIQTVLDASKTQAKRLGGYVMSVASDGESRRGLAFTILTLKRPLAPTSPIYDRLHSLRFMDLRVGNDDLTGDKDWKHIMKRLRNLLLRDAGVQVDGVHITTFLLRRHFNANDLTDRRIRYLLRPDDKQDVLLAFELLREIILLPPPLPSDDPAFAAVRRALNILGSLFHALLTPYCDVTLSLGDQLALLSQAAHISFVLFRHARTKFMPTQLYADQMIMIKNVYFCVAKYQAYNPDSQFHIILLGTDRLESLFGMVRTMTGNDSNADLYQLSHRLSSAAHCSEIFAKHPDWDRSPRRLHLPRWTGPGRLTSDMDHLNPASWIGNVWVSNVSLITEWRRGSDTAETKLRQFGTTFDLDTLANDPTYNILQPFGVPLQSSDATVELSDEETATPEDSADSSTWQF</sequence>
<proteinExistence type="predicted"/>
<evidence type="ECO:0000256" key="1">
    <source>
        <dbReference type="SAM" id="MobiDB-lite"/>
    </source>
</evidence>